<sequence length="243" mass="26165">MFANEGESFVEVFVAIADTLQTGHDVIDTMDVLVRGCTMFTAAIAAGILLADSSDVLHVAASSSERASDVEEEQLGAHEGPCLDAYRSGATIEVPSIADARGTWPAFSDIAEARGYRAVHSVPIRFGSQRLGALNLFLAEPGGLSGRDAELAEAMALYAANSVEQHRKFHSHIALRDQMKVMLEDRVLIEQAKGALAQRYGVPMDEAFGLLRAEARRMHASLRDTAAKIVVRPLGDGQQKMIS</sequence>
<dbReference type="PIRSF" id="PIRSF036625">
    <property type="entry name" value="GAF_ANTAR"/>
    <property type="match status" value="1"/>
</dbReference>
<dbReference type="Gene3D" id="3.30.450.40">
    <property type="match status" value="1"/>
</dbReference>
<dbReference type="InterPro" id="IPR012074">
    <property type="entry name" value="GAF_ANTAR"/>
</dbReference>
<evidence type="ECO:0000256" key="3">
    <source>
        <dbReference type="ARBA" id="ARBA00023015"/>
    </source>
</evidence>
<dbReference type="OrthoDB" id="3683444at2"/>
<dbReference type="InterPro" id="IPR005561">
    <property type="entry name" value="ANTAR"/>
</dbReference>
<dbReference type="InterPro" id="IPR011006">
    <property type="entry name" value="CheY-like_superfamily"/>
</dbReference>
<evidence type="ECO:0000313" key="6">
    <source>
        <dbReference type="EMBL" id="POH60056.1"/>
    </source>
</evidence>
<organism evidence="6 7">
    <name type="scientific">Cryobacterium zongtaii</name>
    <dbReference type="NCBI Taxonomy" id="1259217"/>
    <lineage>
        <taxon>Bacteria</taxon>
        <taxon>Bacillati</taxon>
        <taxon>Actinomycetota</taxon>
        <taxon>Actinomycetes</taxon>
        <taxon>Micrococcales</taxon>
        <taxon>Microbacteriaceae</taxon>
        <taxon>Cryobacterium</taxon>
    </lineage>
</organism>
<dbReference type="Pfam" id="PF03861">
    <property type="entry name" value="ANTAR"/>
    <property type="match status" value="1"/>
</dbReference>
<evidence type="ECO:0000256" key="1">
    <source>
        <dbReference type="ARBA" id="ARBA00022679"/>
    </source>
</evidence>
<dbReference type="Proteomes" id="UP000237104">
    <property type="component" value="Unassembled WGS sequence"/>
</dbReference>
<evidence type="ECO:0000259" key="5">
    <source>
        <dbReference type="PROSITE" id="PS50921"/>
    </source>
</evidence>
<dbReference type="PROSITE" id="PS50921">
    <property type="entry name" value="ANTAR"/>
    <property type="match status" value="1"/>
</dbReference>
<name>A0A2S3Z6C4_9MICO</name>
<reference evidence="6 7" key="1">
    <citation type="submission" date="2018-01" db="EMBL/GenBank/DDBJ databases">
        <title>Cryobacterium sp. nov., from glaciers in China.</title>
        <authorList>
            <person name="Liu Q."/>
            <person name="Xin Y.-H."/>
        </authorList>
    </citation>
    <scope>NUCLEOTIDE SEQUENCE [LARGE SCALE GENOMIC DNA]</scope>
    <source>
        <strain evidence="6 7">TMB1-8</strain>
    </source>
</reference>
<dbReference type="SUPFAM" id="SSF55781">
    <property type="entry name" value="GAF domain-like"/>
    <property type="match status" value="1"/>
</dbReference>
<keyword evidence="4" id="KW-0804">Transcription</keyword>
<dbReference type="AlphaFoldDB" id="A0A2S3Z6C4"/>
<keyword evidence="2" id="KW-0418">Kinase</keyword>
<dbReference type="InterPro" id="IPR003018">
    <property type="entry name" value="GAF"/>
</dbReference>
<evidence type="ECO:0000256" key="4">
    <source>
        <dbReference type="ARBA" id="ARBA00023163"/>
    </source>
</evidence>
<dbReference type="EMBL" id="PPXF01000063">
    <property type="protein sequence ID" value="POH60056.1"/>
    <property type="molecule type" value="Genomic_DNA"/>
</dbReference>
<evidence type="ECO:0000256" key="2">
    <source>
        <dbReference type="ARBA" id="ARBA00022777"/>
    </source>
</evidence>
<dbReference type="Pfam" id="PF13185">
    <property type="entry name" value="GAF_2"/>
    <property type="match status" value="1"/>
</dbReference>
<dbReference type="Gene3D" id="1.10.10.10">
    <property type="entry name" value="Winged helix-like DNA-binding domain superfamily/Winged helix DNA-binding domain"/>
    <property type="match status" value="1"/>
</dbReference>
<dbReference type="SMART" id="SM01012">
    <property type="entry name" value="ANTAR"/>
    <property type="match status" value="1"/>
</dbReference>
<keyword evidence="1" id="KW-0808">Transferase</keyword>
<evidence type="ECO:0000313" key="7">
    <source>
        <dbReference type="Proteomes" id="UP000237104"/>
    </source>
</evidence>
<feature type="domain" description="ANTAR" evidence="5">
    <location>
        <begin position="169"/>
        <end position="230"/>
    </location>
</feature>
<gene>
    <name evidence="6" type="ORF">C3B59_16430</name>
</gene>
<dbReference type="GO" id="GO:0003723">
    <property type="term" value="F:RNA binding"/>
    <property type="evidence" value="ECO:0007669"/>
    <property type="project" value="InterPro"/>
</dbReference>
<dbReference type="GO" id="GO:0016301">
    <property type="term" value="F:kinase activity"/>
    <property type="evidence" value="ECO:0007669"/>
    <property type="project" value="UniProtKB-KW"/>
</dbReference>
<dbReference type="RefSeq" id="WP_103432294.1">
    <property type="nucleotide sequence ID" value="NZ_PPXF01000063.1"/>
</dbReference>
<keyword evidence="3" id="KW-0805">Transcription regulation</keyword>
<dbReference type="InterPro" id="IPR036388">
    <property type="entry name" value="WH-like_DNA-bd_sf"/>
</dbReference>
<protein>
    <submittedName>
        <fullName evidence="6">Transcriptional regulator</fullName>
    </submittedName>
</protein>
<dbReference type="SUPFAM" id="SSF52172">
    <property type="entry name" value="CheY-like"/>
    <property type="match status" value="1"/>
</dbReference>
<comment type="caution">
    <text evidence="6">The sequence shown here is derived from an EMBL/GenBank/DDBJ whole genome shotgun (WGS) entry which is preliminary data.</text>
</comment>
<proteinExistence type="predicted"/>
<accession>A0A2S3Z6C4</accession>
<dbReference type="InterPro" id="IPR029016">
    <property type="entry name" value="GAF-like_dom_sf"/>
</dbReference>